<accession>A0ABD5WJT8</accession>
<reference evidence="5 6" key="1">
    <citation type="journal article" date="2019" name="Int. J. Syst. Evol. Microbiol.">
        <title>The Global Catalogue of Microorganisms (GCM) 10K type strain sequencing project: providing services to taxonomists for standard genome sequencing and annotation.</title>
        <authorList>
            <consortium name="The Broad Institute Genomics Platform"/>
            <consortium name="The Broad Institute Genome Sequencing Center for Infectious Disease"/>
            <person name="Wu L."/>
            <person name="Ma J."/>
        </authorList>
    </citation>
    <scope>NUCLEOTIDE SEQUENCE [LARGE SCALE GENOMIC DNA]</scope>
    <source>
        <strain evidence="5 6">DT72</strain>
    </source>
</reference>
<dbReference type="GeneID" id="79302486"/>
<dbReference type="PROSITE" id="PS51462">
    <property type="entry name" value="NUDIX"/>
    <property type="match status" value="1"/>
</dbReference>
<proteinExistence type="predicted"/>
<evidence type="ECO:0000256" key="2">
    <source>
        <dbReference type="ARBA" id="ARBA00022801"/>
    </source>
</evidence>
<dbReference type="PROSITE" id="PS00893">
    <property type="entry name" value="NUDIX_BOX"/>
    <property type="match status" value="1"/>
</dbReference>
<dbReference type="GO" id="GO:0016787">
    <property type="term" value="F:hydrolase activity"/>
    <property type="evidence" value="ECO:0007669"/>
    <property type="project" value="UniProtKB-KW"/>
</dbReference>
<dbReference type="Gene3D" id="3.90.79.10">
    <property type="entry name" value="Nucleoside Triphosphate Pyrophosphohydrolase"/>
    <property type="match status" value="1"/>
</dbReference>
<dbReference type="InterPro" id="IPR015797">
    <property type="entry name" value="NUDIX_hydrolase-like_dom_sf"/>
</dbReference>
<protein>
    <submittedName>
        <fullName evidence="5">NUDIX hydrolase</fullName>
        <ecNumber evidence="5">3.6.-.-</ecNumber>
    </submittedName>
</protein>
<dbReference type="RefSeq" id="WP_276281294.1">
    <property type="nucleotide sequence ID" value="NZ_CP119809.1"/>
</dbReference>
<comment type="cofactor">
    <cofactor evidence="1">
        <name>Mg(2+)</name>
        <dbReference type="ChEBI" id="CHEBI:18420"/>
    </cofactor>
</comment>
<dbReference type="EMBL" id="JBHSZH010000005">
    <property type="protein sequence ID" value="MFC7080831.1"/>
    <property type="molecule type" value="Genomic_DNA"/>
</dbReference>
<dbReference type="InterPro" id="IPR000086">
    <property type="entry name" value="NUDIX_hydrolase_dom"/>
</dbReference>
<name>A0ABD5WJT8_9EURY</name>
<dbReference type="SUPFAM" id="SSF55811">
    <property type="entry name" value="Nudix"/>
    <property type="match status" value="1"/>
</dbReference>
<dbReference type="Proteomes" id="UP001596407">
    <property type="component" value="Unassembled WGS sequence"/>
</dbReference>
<feature type="coiled-coil region" evidence="3">
    <location>
        <begin position="1"/>
        <end position="28"/>
    </location>
</feature>
<dbReference type="InterPro" id="IPR020476">
    <property type="entry name" value="Nudix_hydrolase"/>
</dbReference>
<keyword evidence="2 5" id="KW-0378">Hydrolase</keyword>
<keyword evidence="6" id="KW-1185">Reference proteome</keyword>
<comment type="caution">
    <text evidence="5">The sequence shown here is derived from an EMBL/GenBank/DDBJ whole genome shotgun (WGS) entry which is preliminary data.</text>
</comment>
<sequence>MTVTERSRRRVRDALDRLEREYASVERVEKAWDHPPEAYRGVRERFEAGTLGGAGVWATDETDRVLLVRHEGESAWSDPGGKQEAGESLEAAARRETREESGVEVEITGVRQAHRVEIRDAEGEQPAIHRLIVIFDGERVSGEVRPREGEIAEVRWWRDRPDDLLYPELADFPIPGAE</sequence>
<dbReference type="Pfam" id="PF00293">
    <property type="entry name" value="NUDIX"/>
    <property type="match status" value="1"/>
</dbReference>
<dbReference type="InterPro" id="IPR020084">
    <property type="entry name" value="NUDIX_hydrolase_CS"/>
</dbReference>
<gene>
    <name evidence="5" type="ORF">ACFQJ6_12645</name>
</gene>
<feature type="domain" description="Nudix hydrolase" evidence="4">
    <location>
        <begin position="49"/>
        <end position="178"/>
    </location>
</feature>
<dbReference type="PRINTS" id="PR00502">
    <property type="entry name" value="NUDIXFAMILY"/>
</dbReference>
<evidence type="ECO:0000256" key="1">
    <source>
        <dbReference type="ARBA" id="ARBA00001946"/>
    </source>
</evidence>
<evidence type="ECO:0000313" key="5">
    <source>
        <dbReference type="EMBL" id="MFC7080831.1"/>
    </source>
</evidence>
<evidence type="ECO:0000313" key="6">
    <source>
        <dbReference type="Proteomes" id="UP001596407"/>
    </source>
</evidence>
<dbReference type="PANTHER" id="PTHR43046">
    <property type="entry name" value="GDP-MANNOSE MANNOSYL HYDROLASE"/>
    <property type="match status" value="1"/>
</dbReference>
<evidence type="ECO:0000259" key="4">
    <source>
        <dbReference type="PROSITE" id="PS51462"/>
    </source>
</evidence>
<dbReference type="CDD" id="cd02883">
    <property type="entry name" value="NUDIX_Hydrolase"/>
    <property type="match status" value="1"/>
</dbReference>
<dbReference type="AlphaFoldDB" id="A0ABD5WJT8"/>
<dbReference type="PANTHER" id="PTHR43046:SF14">
    <property type="entry name" value="MUTT_NUDIX FAMILY PROTEIN"/>
    <property type="match status" value="1"/>
</dbReference>
<organism evidence="5 6">
    <name type="scientific">Halorussus caseinilyticus</name>
    <dbReference type="NCBI Taxonomy" id="3034025"/>
    <lineage>
        <taxon>Archaea</taxon>
        <taxon>Methanobacteriati</taxon>
        <taxon>Methanobacteriota</taxon>
        <taxon>Stenosarchaea group</taxon>
        <taxon>Halobacteria</taxon>
        <taxon>Halobacteriales</taxon>
        <taxon>Haladaptataceae</taxon>
        <taxon>Halorussus</taxon>
    </lineage>
</organism>
<keyword evidence="3" id="KW-0175">Coiled coil</keyword>
<dbReference type="EC" id="3.6.-.-" evidence="5"/>
<evidence type="ECO:0000256" key="3">
    <source>
        <dbReference type="SAM" id="Coils"/>
    </source>
</evidence>